<accession>A0A5B7EZP4</accession>
<evidence type="ECO:0000313" key="2">
    <source>
        <dbReference type="Proteomes" id="UP000324222"/>
    </source>
</evidence>
<protein>
    <submittedName>
        <fullName evidence="1">Uncharacterized protein</fullName>
    </submittedName>
</protein>
<name>A0A5B7EZP4_PORTR</name>
<gene>
    <name evidence="1" type="ORF">E2C01_032105</name>
</gene>
<evidence type="ECO:0000313" key="1">
    <source>
        <dbReference type="EMBL" id="MPC38596.1"/>
    </source>
</evidence>
<proteinExistence type="predicted"/>
<sequence length="59" mass="6640">MLQFERACLLKAGKWRGSKKRQNFLQVSDPIKLDIHIYTIGGFTHVNMRVALLPATGIG</sequence>
<keyword evidence="2" id="KW-1185">Reference proteome</keyword>
<dbReference type="Proteomes" id="UP000324222">
    <property type="component" value="Unassembled WGS sequence"/>
</dbReference>
<reference evidence="1 2" key="1">
    <citation type="submission" date="2019-05" db="EMBL/GenBank/DDBJ databases">
        <title>Another draft genome of Portunus trituberculatus and its Hox gene families provides insights of decapod evolution.</title>
        <authorList>
            <person name="Jeong J.-H."/>
            <person name="Song I."/>
            <person name="Kim S."/>
            <person name="Choi T."/>
            <person name="Kim D."/>
            <person name="Ryu S."/>
            <person name="Kim W."/>
        </authorList>
    </citation>
    <scope>NUCLEOTIDE SEQUENCE [LARGE SCALE GENOMIC DNA]</scope>
    <source>
        <tissue evidence="1">Muscle</tissue>
    </source>
</reference>
<organism evidence="1 2">
    <name type="scientific">Portunus trituberculatus</name>
    <name type="common">Swimming crab</name>
    <name type="synonym">Neptunus trituberculatus</name>
    <dbReference type="NCBI Taxonomy" id="210409"/>
    <lineage>
        <taxon>Eukaryota</taxon>
        <taxon>Metazoa</taxon>
        <taxon>Ecdysozoa</taxon>
        <taxon>Arthropoda</taxon>
        <taxon>Crustacea</taxon>
        <taxon>Multicrustacea</taxon>
        <taxon>Malacostraca</taxon>
        <taxon>Eumalacostraca</taxon>
        <taxon>Eucarida</taxon>
        <taxon>Decapoda</taxon>
        <taxon>Pleocyemata</taxon>
        <taxon>Brachyura</taxon>
        <taxon>Eubrachyura</taxon>
        <taxon>Portunoidea</taxon>
        <taxon>Portunidae</taxon>
        <taxon>Portuninae</taxon>
        <taxon>Portunus</taxon>
    </lineage>
</organism>
<dbReference type="AlphaFoldDB" id="A0A5B7EZP4"/>
<dbReference type="EMBL" id="VSRR010004113">
    <property type="protein sequence ID" value="MPC38596.1"/>
    <property type="molecule type" value="Genomic_DNA"/>
</dbReference>
<comment type="caution">
    <text evidence="1">The sequence shown here is derived from an EMBL/GenBank/DDBJ whole genome shotgun (WGS) entry which is preliminary data.</text>
</comment>